<evidence type="ECO:0000259" key="13">
    <source>
        <dbReference type="PROSITE" id="PS51294"/>
    </source>
</evidence>
<feature type="domain" description="SANT" evidence="12">
    <location>
        <begin position="546"/>
        <end position="602"/>
    </location>
</feature>
<evidence type="ECO:0000256" key="8">
    <source>
        <dbReference type="ARBA" id="ARBA00023242"/>
    </source>
</evidence>
<dbReference type="CDD" id="cd06257">
    <property type="entry name" value="DnaJ"/>
    <property type="match status" value="1"/>
</dbReference>
<reference evidence="14 15" key="1">
    <citation type="journal article" date="2017" name="Gigascience">
        <title>Draft genome of the honey bee ectoparasitic mite, Tropilaelaps mercedesae, is shaped by the parasitic life history.</title>
        <authorList>
            <person name="Dong X."/>
            <person name="Armstrong S.D."/>
            <person name="Xia D."/>
            <person name="Makepeace B.L."/>
            <person name="Darby A.C."/>
            <person name="Kadowaki T."/>
        </authorList>
    </citation>
    <scope>NUCLEOTIDE SEQUENCE [LARGE SCALE GENOMIC DNA]</scope>
    <source>
        <strain evidence="14">Wuxi-XJTLU</strain>
    </source>
</reference>
<evidence type="ECO:0000256" key="3">
    <source>
        <dbReference type="ARBA" id="ARBA00014469"/>
    </source>
</evidence>
<dbReference type="Pfam" id="PF16717">
    <property type="entry name" value="RAC_head"/>
    <property type="match status" value="1"/>
</dbReference>
<dbReference type="PROSITE" id="PS51294">
    <property type="entry name" value="HTH_MYB"/>
    <property type="match status" value="1"/>
</dbReference>
<dbReference type="Pfam" id="PF21884">
    <property type="entry name" value="ZUO1-like_ZHD"/>
    <property type="match status" value="1"/>
</dbReference>
<dbReference type="InterPro" id="IPR036869">
    <property type="entry name" value="J_dom_sf"/>
</dbReference>
<evidence type="ECO:0000256" key="9">
    <source>
        <dbReference type="SAM" id="MobiDB-lite"/>
    </source>
</evidence>
<dbReference type="GO" id="GO:0006325">
    <property type="term" value="P:chromatin organization"/>
    <property type="evidence" value="ECO:0007669"/>
    <property type="project" value="UniProtKB-KW"/>
</dbReference>
<feature type="domain" description="HTH myb-type" evidence="13">
    <location>
        <begin position="549"/>
        <end position="602"/>
    </location>
</feature>
<feature type="domain" description="Myb-like" evidence="11">
    <location>
        <begin position="551"/>
        <end position="598"/>
    </location>
</feature>
<dbReference type="Pfam" id="PF00226">
    <property type="entry name" value="DnaJ"/>
    <property type="match status" value="1"/>
</dbReference>
<evidence type="ECO:0000256" key="2">
    <source>
        <dbReference type="ARBA" id="ARBA00004514"/>
    </source>
</evidence>
<comment type="caution">
    <text evidence="14">The sequence shown here is derived from an EMBL/GenBank/DDBJ whole genome shotgun (WGS) entry which is preliminary data.</text>
</comment>
<dbReference type="PROSITE" id="PS50076">
    <property type="entry name" value="DNAJ_2"/>
    <property type="match status" value="1"/>
</dbReference>
<evidence type="ECO:0000259" key="12">
    <source>
        <dbReference type="PROSITE" id="PS51293"/>
    </source>
</evidence>
<keyword evidence="5" id="KW-0156">Chromatin regulator</keyword>
<dbReference type="InterPro" id="IPR044634">
    <property type="entry name" value="Zuotin/DnaJC2"/>
</dbReference>
<evidence type="ECO:0000256" key="5">
    <source>
        <dbReference type="ARBA" id="ARBA00022853"/>
    </source>
</evidence>
<evidence type="ECO:0000256" key="6">
    <source>
        <dbReference type="ARBA" id="ARBA00023159"/>
    </source>
</evidence>
<organism evidence="14 15">
    <name type="scientific">Tropilaelaps mercedesae</name>
    <dbReference type="NCBI Taxonomy" id="418985"/>
    <lineage>
        <taxon>Eukaryota</taxon>
        <taxon>Metazoa</taxon>
        <taxon>Ecdysozoa</taxon>
        <taxon>Arthropoda</taxon>
        <taxon>Chelicerata</taxon>
        <taxon>Arachnida</taxon>
        <taxon>Acari</taxon>
        <taxon>Parasitiformes</taxon>
        <taxon>Mesostigmata</taxon>
        <taxon>Gamasina</taxon>
        <taxon>Dermanyssoidea</taxon>
        <taxon>Laelapidae</taxon>
        <taxon>Tropilaelaps</taxon>
    </lineage>
</organism>
<dbReference type="InterPro" id="IPR017884">
    <property type="entry name" value="SANT_dom"/>
</dbReference>
<keyword evidence="4" id="KW-0677">Repeat</keyword>
<comment type="subcellular location">
    <subcellularLocation>
        <location evidence="2">Cytoplasm</location>
        <location evidence="2">Cytosol</location>
    </subcellularLocation>
    <subcellularLocation>
        <location evidence="1">Nucleus</location>
    </subcellularLocation>
</comment>
<dbReference type="InterPro" id="IPR001623">
    <property type="entry name" value="DnaJ_domain"/>
</dbReference>
<dbReference type="OrthoDB" id="1690618at2759"/>
<dbReference type="SMART" id="SM00271">
    <property type="entry name" value="DnaJ"/>
    <property type="match status" value="1"/>
</dbReference>
<evidence type="ECO:0000259" key="10">
    <source>
        <dbReference type="PROSITE" id="PS50076"/>
    </source>
</evidence>
<dbReference type="Gene3D" id="1.10.287.110">
    <property type="entry name" value="DnaJ domain"/>
    <property type="match status" value="1"/>
</dbReference>
<accession>A0A1V9X6P9</accession>
<gene>
    <name evidence="14" type="ORF">BIW11_12488</name>
</gene>
<evidence type="ECO:0000256" key="1">
    <source>
        <dbReference type="ARBA" id="ARBA00004123"/>
    </source>
</evidence>
<dbReference type="GO" id="GO:0030544">
    <property type="term" value="F:Hsp70 protein binding"/>
    <property type="evidence" value="ECO:0007669"/>
    <property type="project" value="InterPro"/>
</dbReference>
<dbReference type="InterPro" id="IPR017930">
    <property type="entry name" value="Myb_dom"/>
</dbReference>
<dbReference type="SUPFAM" id="SSF46689">
    <property type="entry name" value="Homeodomain-like"/>
    <property type="match status" value="2"/>
</dbReference>
<dbReference type="Proteomes" id="UP000192247">
    <property type="component" value="Unassembled WGS sequence"/>
</dbReference>
<evidence type="ECO:0000313" key="14">
    <source>
        <dbReference type="EMBL" id="OQR69088.1"/>
    </source>
</evidence>
<protein>
    <recommendedName>
        <fullName evidence="3">DnaJ homolog subfamily C member 2</fullName>
    </recommendedName>
</protein>
<dbReference type="EMBL" id="MNPL01022133">
    <property type="protein sequence ID" value="OQR69088.1"/>
    <property type="molecule type" value="Genomic_DNA"/>
</dbReference>
<evidence type="ECO:0000256" key="4">
    <source>
        <dbReference type="ARBA" id="ARBA00022737"/>
    </source>
</evidence>
<keyword evidence="6" id="KW-0010">Activator</keyword>
<dbReference type="CDD" id="cd00167">
    <property type="entry name" value="SANT"/>
    <property type="match status" value="2"/>
</dbReference>
<dbReference type="GO" id="GO:0005829">
    <property type="term" value="C:cytosol"/>
    <property type="evidence" value="ECO:0007669"/>
    <property type="project" value="UniProtKB-SubCell"/>
</dbReference>
<dbReference type="InterPro" id="IPR001005">
    <property type="entry name" value="SANT/Myb"/>
</dbReference>
<dbReference type="PANTHER" id="PTHR43999">
    <property type="entry name" value="DNAJ HOMOLOG SUBFAMILY C MEMBER 2"/>
    <property type="match status" value="1"/>
</dbReference>
<dbReference type="GO" id="GO:0006450">
    <property type="term" value="P:regulation of translational fidelity"/>
    <property type="evidence" value="ECO:0007669"/>
    <property type="project" value="InterPro"/>
</dbReference>
<dbReference type="Pfam" id="PF23082">
    <property type="entry name" value="Myb_DNA-binding_2"/>
    <property type="match status" value="1"/>
</dbReference>
<dbReference type="STRING" id="418985.A0A1V9X6P9"/>
<dbReference type="InterPro" id="IPR009057">
    <property type="entry name" value="Homeodomain-like_sf"/>
</dbReference>
<dbReference type="InterPro" id="IPR054076">
    <property type="entry name" value="ZUO1-like_ZHD"/>
</dbReference>
<evidence type="ECO:0000259" key="11">
    <source>
        <dbReference type="PROSITE" id="PS50090"/>
    </source>
</evidence>
<feature type="domain" description="J" evidence="10">
    <location>
        <begin position="85"/>
        <end position="158"/>
    </location>
</feature>
<sequence>MLLCLPPASGDETSCVLGELAPFKEVQFEPVGRHYEVHFNCRGEKHSTAESDEDGEDDNEAVIEETPEEVKYLRGLDPKEWKHQDHYHVLGLQDRRFHATDRELKAAFRRKVLAHHPDKRATMGERVDDIDTDYFSCITRAYELLSNAKLRRSYDSVDPMFDDGVPAVTDKNKANFFTVFGAVFERNARWSIKPHPPALGGPDATEDEVNEFYNFWYSFESWREYSYLDEDDKEKGENRDERRWIDRENRAQRQKLKRDETKRIRQLVDNAMECDPRIRRFKEEAKLRKEEAKRRRQDEAIAKRLAEEAERRERDDAARREREQREKEEKAAKEREKKAREALKKEQKKQKKLFEALCAEAGNFAEMGSVELVRNLERVDQVVRVVPLEDLTRINEQMSAVTAAERQTLFDEAVSRVEELLQREKMETLQSAMKGVVLNGTLSASLPANAKDWSQEEVNLLVKAVNLFPAGTTDRWEVVSQYIVQHSGRGIKRTAKDVLNKAKNMAKSELGGRQDGGSCTANLRPAHSGEETIAGIDQEKLSSVSEVARAWSNEEQKLLEQALKTYPVSLGAERWDKIASVLPNRSKKECMKRYKELVETVKAKKAAVAAAAAANATAQSRTK</sequence>
<feature type="domain" description="Myb-like" evidence="11">
    <location>
        <begin position="453"/>
        <end position="506"/>
    </location>
</feature>
<dbReference type="GO" id="GO:0051083">
    <property type="term" value="P:'de novo' cotranslational protein folding"/>
    <property type="evidence" value="ECO:0007669"/>
    <property type="project" value="InterPro"/>
</dbReference>
<dbReference type="PROSITE" id="PS50090">
    <property type="entry name" value="MYB_LIKE"/>
    <property type="match status" value="2"/>
</dbReference>
<proteinExistence type="predicted"/>
<dbReference type="FunCoup" id="A0A1V9X6P9">
    <property type="interactions" value="1897"/>
</dbReference>
<dbReference type="GO" id="GO:0043022">
    <property type="term" value="F:ribosome binding"/>
    <property type="evidence" value="ECO:0007669"/>
    <property type="project" value="InterPro"/>
</dbReference>
<dbReference type="SMART" id="SM00717">
    <property type="entry name" value="SANT"/>
    <property type="match status" value="2"/>
</dbReference>
<dbReference type="InParanoid" id="A0A1V9X6P9"/>
<dbReference type="PROSITE" id="PS00636">
    <property type="entry name" value="DNAJ_1"/>
    <property type="match status" value="1"/>
</dbReference>
<dbReference type="InterPro" id="IPR032003">
    <property type="entry name" value="RAC_head"/>
</dbReference>
<dbReference type="PROSITE" id="PS51293">
    <property type="entry name" value="SANT"/>
    <property type="match status" value="1"/>
</dbReference>
<dbReference type="PANTHER" id="PTHR43999:SF1">
    <property type="entry name" value="DNAJ HOMOLOG SUBFAMILY C MEMBER 2"/>
    <property type="match status" value="1"/>
</dbReference>
<name>A0A1V9X6P9_9ACAR</name>
<feature type="region of interest" description="Disordered" evidence="9">
    <location>
        <begin position="307"/>
        <end position="345"/>
    </location>
</feature>
<keyword evidence="15" id="KW-1185">Reference proteome</keyword>
<evidence type="ECO:0000313" key="15">
    <source>
        <dbReference type="Proteomes" id="UP000192247"/>
    </source>
</evidence>
<dbReference type="FunFam" id="1.10.10.60:FF:000180">
    <property type="entry name" value="DnaJ (Hsp40) homolog, subfamily C, member 2"/>
    <property type="match status" value="1"/>
</dbReference>
<keyword evidence="8" id="KW-0539">Nucleus</keyword>
<dbReference type="AlphaFoldDB" id="A0A1V9X6P9"/>
<evidence type="ECO:0000256" key="7">
    <source>
        <dbReference type="ARBA" id="ARBA00023186"/>
    </source>
</evidence>
<dbReference type="InterPro" id="IPR018253">
    <property type="entry name" value="DnaJ_domain_CS"/>
</dbReference>
<dbReference type="Gene3D" id="1.10.10.60">
    <property type="entry name" value="Homeodomain-like"/>
    <property type="match status" value="2"/>
</dbReference>
<dbReference type="Pfam" id="PF00249">
    <property type="entry name" value="Myb_DNA-binding"/>
    <property type="match status" value="1"/>
</dbReference>
<dbReference type="SUPFAM" id="SSF46565">
    <property type="entry name" value="Chaperone J-domain"/>
    <property type="match status" value="1"/>
</dbReference>
<keyword evidence="7" id="KW-0143">Chaperone</keyword>
<dbReference type="GO" id="GO:0005634">
    <property type="term" value="C:nucleus"/>
    <property type="evidence" value="ECO:0007669"/>
    <property type="project" value="UniProtKB-SubCell"/>
</dbReference>